<feature type="compositionally biased region" description="Basic and acidic residues" evidence="1">
    <location>
        <begin position="225"/>
        <end position="236"/>
    </location>
</feature>
<name>A0A014PIC9_9HYPO</name>
<evidence type="ECO:0000256" key="1">
    <source>
        <dbReference type="SAM" id="MobiDB-lite"/>
    </source>
</evidence>
<comment type="caution">
    <text evidence="2">The sequence shown here is derived from an EMBL/GenBank/DDBJ whole genome shotgun (WGS) entry which is preliminary data.</text>
</comment>
<proteinExistence type="predicted"/>
<evidence type="ECO:0000313" key="2">
    <source>
        <dbReference type="EMBL" id="EXU95395.1"/>
    </source>
</evidence>
<gene>
    <name evidence="2" type="ORF">X797_011547</name>
</gene>
<evidence type="ECO:0000313" key="3">
    <source>
        <dbReference type="Proteomes" id="UP000030151"/>
    </source>
</evidence>
<dbReference type="OrthoDB" id="10531081at2759"/>
<feature type="compositionally biased region" description="Acidic residues" evidence="1">
    <location>
        <begin position="268"/>
        <end position="280"/>
    </location>
</feature>
<dbReference type="AlphaFoldDB" id="A0A014PIC9"/>
<accession>A0A014PIC9</accession>
<feature type="compositionally biased region" description="Acidic residues" evidence="1">
    <location>
        <begin position="248"/>
        <end position="258"/>
    </location>
</feature>
<feature type="region of interest" description="Disordered" evidence="1">
    <location>
        <begin position="108"/>
        <end position="288"/>
    </location>
</feature>
<dbReference type="EMBL" id="JELW01000083">
    <property type="protein sequence ID" value="EXU95395.1"/>
    <property type="molecule type" value="Genomic_DNA"/>
</dbReference>
<sequence>MEPPKDLVIAISGGFSVHKKKGKKNKALKQQDIKMFFKDKGVTAYLSQEIGNSGKIQDDKWNVLLSSDDNKGAETAIFKGAKQKGLCILGEAWLQGCIDEDKVIQPREEHFRQKPTKRAYSTPHRTPSVFEYLNSEKEGTSDETNEKDRERAEKRKKKEEKEQKRKEKEEAERKNKEAEEKKRKEEEEKEEEEKKKRREKKRRGRKKEQEGGRREGGGGKKKREEKKNRKEEEKNGESGTNLSGNDGSETESSGEESDSATNSSSGGEESDTDMDSDEEFQQFSQNVDPAVRERMEWYRSGNKDGQMSHLIAPYHPSQKHLPRSERTREDCRLIIEFVYKNRIFVTDPTDTYFPDEPNLRALYSLNAKDHSIEKEEYTISGGHVLDSYGSEVLEDTDLNEFDWWGVSFDGRYGLVWGRPQGEEKPMLFTRTAMKKAFGSKAADKHMNQIRTSLGQLDIETMKSLRKSRDEVTNIRDRLRKRKKINYKE</sequence>
<feature type="compositionally biased region" description="Basic and acidic residues" evidence="1">
    <location>
        <begin position="134"/>
        <end position="186"/>
    </location>
</feature>
<dbReference type="HOGENOM" id="CLU_559063_0_0_1"/>
<feature type="compositionally biased region" description="Basic residues" evidence="1">
    <location>
        <begin position="195"/>
        <end position="206"/>
    </location>
</feature>
<dbReference type="Proteomes" id="UP000030151">
    <property type="component" value="Unassembled WGS sequence"/>
</dbReference>
<protein>
    <submittedName>
        <fullName evidence="2">Uncharacterized protein</fullName>
    </submittedName>
</protein>
<feature type="compositionally biased region" description="Basic and acidic residues" evidence="1">
    <location>
        <begin position="207"/>
        <end position="218"/>
    </location>
</feature>
<organism evidence="2 3">
    <name type="scientific">Metarhizium robertsii</name>
    <dbReference type="NCBI Taxonomy" id="568076"/>
    <lineage>
        <taxon>Eukaryota</taxon>
        <taxon>Fungi</taxon>
        <taxon>Dikarya</taxon>
        <taxon>Ascomycota</taxon>
        <taxon>Pezizomycotina</taxon>
        <taxon>Sordariomycetes</taxon>
        <taxon>Hypocreomycetidae</taxon>
        <taxon>Hypocreales</taxon>
        <taxon>Clavicipitaceae</taxon>
        <taxon>Metarhizium</taxon>
    </lineage>
</organism>
<reference evidence="2 3" key="1">
    <citation type="submission" date="2014-02" db="EMBL/GenBank/DDBJ databases">
        <title>The genome sequence of the entomopathogenic fungus Metarhizium robertsii ARSEF 2575.</title>
        <authorList>
            <person name="Giuliano Garisto Donzelli B."/>
            <person name="Roe B.A."/>
            <person name="Macmil S.L."/>
            <person name="Krasnoff S.B."/>
            <person name="Gibson D.M."/>
        </authorList>
    </citation>
    <scope>NUCLEOTIDE SEQUENCE [LARGE SCALE GENOMIC DNA]</scope>
    <source>
        <strain evidence="2 3">ARSEF 2575</strain>
    </source>
</reference>